<accession>A0A0A9HE24</accession>
<dbReference type="EMBL" id="GBRH01166773">
    <property type="protein sequence ID" value="JAE31123.1"/>
    <property type="molecule type" value="Transcribed_RNA"/>
</dbReference>
<dbReference type="AlphaFoldDB" id="A0A0A9HE24"/>
<organism evidence="1">
    <name type="scientific">Arundo donax</name>
    <name type="common">Giant reed</name>
    <name type="synonym">Donax arundinaceus</name>
    <dbReference type="NCBI Taxonomy" id="35708"/>
    <lineage>
        <taxon>Eukaryota</taxon>
        <taxon>Viridiplantae</taxon>
        <taxon>Streptophyta</taxon>
        <taxon>Embryophyta</taxon>
        <taxon>Tracheophyta</taxon>
        <taxon>Spermatophyta</taxon>
        <taxon>Magnoliopsida</taxon>
        <taxon>Liliopsida</taxon>
        <taxon>Poales</taxon>
        <taxon>Poaceae</taxon>
        <taxon>PACMAD clade</taxon>
        <taxon>Arundinoideae</taxon>
        <taxon>Arundineae</taxon>
        <taxon>Arundo</taxon>
    </lineage>
</organism>
<protein>
    <submittedName>
        <fullName evidence="1">Uncharacterized protein</fullName>
    </submittedName>
</protein>
<reference evidence="1" key="2">
    <citation type="journal article" date="2015" name="Data Brief">
        <title>Shoot transcriptome of the giant reed, Arundo donax.</title>
        <authorList>
            <person name="Barrero R.A."/>
            <person name="Guerrero F.D."/>
            <person name="Moolhuijzen P."/>
            <person name="Goolsby J.A."/>
            <person name="Tidwell J."/>
            <person name="Bellgard S.E."/>
            <person name="Bellgard M.I."/>
        </authorList>
    </citation>
    <scope>NUCLEOTIDE SEQUENCE</scope>
    <source>
        <tissue evidence="1">Shoot tissue taken approximately 20 cm above the soil surface</tissue>
    </source>
</reference>
<proteinExistence type="predicted"/>
<reference evidence="1" key="1">
    <citation type="submission" date="2014-09" db="EMBL/GenBank/DDBJ databases">
        <authorList>
            <person name="Magalhaes I.L.F."/>
            <person name="Oliveira U."/>
            <person name="Santos F.R."/>
            <person name="Vidigal T.H.D.A."/>
            <person name="Brescovit A.D."/>
            <person name="Santos A.J."/>
        </authorList>
    </citation>
    <scope>NUCLEOTIDE SEQUENCE</scope>
    <source>
        <tissue evidence="1">Shoot tissue taken approximately 20 cm above the soil surface</tissue>
    </source>
</reference>
<name>A0A0A9HE24_ARUDO</name>
<sequence>MCDLYLARFGSCSPSFPMGVAVMAFVPACFLPGRCNLPLFLLLCCSSAGAMEVLRLLETLFSGNPQQTLAFSDLGRSLLADPHLHQEKDQLVRPGEADSRSTVGLIPSSTNGAGFEVTTGWTAGESISLHQEAPARPWRGCLPASCCAHRLVPSVGGGVIVGWSAADFSGVAHLCVWEEATAMLPSSCSPALAISLEDLNVISNFFYVLLSLQKDLCVVCILCKGLFCKKLVPA</sequence>
<evidence type="ECO:0000313" key="1">
    <source>
        <dbReference type="EMBL" id="JAE31123.1"/>
    </source>
</evidence>